<reference evidence="8" key="8">
    <citation type="submission" date="2019-04" db="EMBL/GenBank/DDBJ databases">
        <authorList>
            <consortium name="GenomeTrakr network: Whole genome sequencing for foodborne pathogen traceback"/>
        </authorList>
    </citation>
    <scope>NUCLEOTIDE SEQUENCE</scope>
    <source>
        <strain evidence="3">AZ-TG74568</strain>
        <strain evidence="2">AZ-TG74784</strain>
        <strain evidence="14">FSIS11808940</strain>
        <strain evidence="8">FSIS11919908</strain>
        <strain evidence="11">FSIS1609251</strain>
        <strain evidence="17">FSIS21822075</strain>
        <strain evidence="15">HIY0183</strain>
    </source>
</reference>
<evidence type="ECO:0000313" key="17">
    <source>
        <dbReference type="EMBL" id="ECV0341104.1"/>
    </source>
</evidence>
<evidence type="ECO:0000313" key="19">
    <source>
        <dbReference type="EMBL" id="HAB3940410.1"/>
    </source>
</evidence>
<evidence type="ECO:0000313" key="4">
    <source>
        <dbReference type="EMBL" id="EBX5014339.1"/>
    </source>
</evidence>
<evidence type="ECO:0000313" key="10">
    <source>
        <dbReference type="EMBL" id="ECS2824608.1"/>
    </source>
</evidence>
<dbReference type="EMBL" id="AAHLLN010000001">
    <property type="protein sequence ID" value="EBX5014339.1"/>
    <property type="molecule type" value="Genomic_DNA"/>
</dbReference>
<organism evidence="8">
    <name type="scientific">Salmonella anatum</name>
    <dbReference type="NCBI Taxonomy" id="58712"/>
    <lineage>
        <taxon>Bacteria</taxon>
        <taxon>Pseudomonadati</taxon>
        <taxon>Pseudomonadota</taxon>
        <taxon>Gammaproteobacteria</taxon>
        <taxon>Enterobacterales</taxon>
        <taxon>Enterobacteriaceae</taxon>
        <taxon>Salmonella</taxon>
    </lineage>
</organism>
<dbReference type="EMBL" id="AAKSWZ010000056">
    <property type="protein sequence ID" value="ECV0506418.1"/>
    <property type="molecule type" value="Genomic_DNA"/>
</dbReference>
<dbReference type="EMBL" id="VCUW02000008">
    <property type="protein sequence ID" value="TRG47833.1"/>
    <property type="molecule type" value="Genomic_DNA"/>
</dbReference>
<dbReference type="EMBL" id="AAKOYA010000055">
    <property type="protein sequence ID" value="ECU1189588.1"/>
    <property type="molecule type" value="Genomic_DNA"/>
</dbReference>
<dbReference type="EMBL" id="AAHFSU010000005">
    <property type="protein sequence ID" value="EBV5959215.1"/>
    <property type="molecule type" value="Genomic_DNA"/>
</dbReference>
<dbReference type="EMBL" id="AAHZBB010000020">
    <property type="protein sequence ID" value="ECB8976534.1"/>
    <property type="molecule type" value="Genomic_DNA"/>
</dbReference>
<dbReference type="EMBL" id="AAHPVZ010000130">
    <property type="protein sequence ID" value="EBZ0401838.1"/>
    <property type="molecule type" value="Genomic_DNA"/>
</dbReference>
<reference evidence="10" key="4">
    <citation type="submission" date="2018-07" db="EMBL/GenBank/DDBJ databases">
        <authorList>
            <consortium name="PulseNet: The National Subtyping Network for Foodborne Disease Surveillance"/>
            <person name="Tarr C.L."/>
            <person name="Trees E."/>
            <person name="Katz L.S."/>
            <person name="Carleton-Romer H.A."/>
            <person name="Stroika S."/>
            <person name="Kucerova Z."/>
            <person name="Roache K.F."/>
            <person name="Sabol A.L."/>
            <person name="Besser J."/>
            <person name="Gerner-Smidt P."/>
        </authorList>
    </citation>
    <scope>NUCLEOTIDE SEQUENCE</scope>
    <source>
        <strain evidence="10">PNUSAS001766</strain>
    </source>
</reference>
<dbReference type="EMBL" id="DAASBR010000011">
    <property type="protein sequence ID" value="HAE4848430.1"/>
    <property type="molecule type" value="Genomic_DNA"/>
</dbReference>
<dbReference type="EMBL" id="AAKKDH010000008">
    <property type="protein sequence ID" value="ECS6136103.1"/>
    <property type="molecule type" value="Genomic_DNA"/>
</dbReference>
<accession>A0A2T8M906</accession>
<reference evidence="9" key="2">
    <citation type="submission" date="2018-07" db="EMBL/GenBank/DDBJ databases">
        <authorList>
            <consortium name="NARMS: The National Antimicrobial Resistance Monitoring System"/>
        </authorList>
    </citation>
    <scope>NUCLEOTIDE SEQUENCE</scope>
    <source>
        <strain evidence="12">FSIS11811949</strain>
        <strain evidence="18">FSIS11813686</strain>
        <strain evidence="5">FSIS11813694</strain>
        <strain evidence="13">FSIS11813894</strain>
        <strain evidence="1">FSIS11921149</strain>
        <strain evidence="9">FSIS1605746</strain>
    </source>
</reference>
<reference evidence="20" key="3">
    <citation type="submission" date="2018-07" db="EMBL/GenBank/DDBJ databases">
        <authorList>
            <consortium name="NCBI Pathogen Detection Project"/>
        </authorList>
    </citation>
    <scope>NUCLEOTIDE SEQUENCE</scope>
    <source>
        <strain evidence="21">CDC B1487</strain>
        <strain evidence="20">M131</strain>
        <strain evidence="19">Salmonella enterica</strain>
    </source>
</reference>
<gene>
    <name evidence="10" type="ORF">A2O73_00530</name>
    <name evidence="9" type="ORF">AZF31_20460</name>
    <name evidence="16" type="ORF">BEU90_08920</name>
    <name evidence="11" type="ORF">BUM38_14105</name>
    <name evidence="18" type="ORF">D3F51_21895</name>
    <name evidence="17" type="ORF">D3T63_21745</name>
    <name evidence="13" type="ORF">D4T67_15555</name>
    <name evidence="5" type="ORF">D6A11_22460</name>
    <name evidence="14" type="ORF">DNB52_22775</name>
    <name evidence="4" type="ORF">DSF50_03185</name>
    <name evidence="12" type="ORF">DUZ69_22185</name>
    <name evidence="6" type="ORF">EL818_01170</name>
    <name evidence="7" type="ORF">ET894_16590</name>
    <name evidence="15" type="ORF">EVA07_07045</name>
    <name evidence="8" type="ORF">FAC46_20055</name>
    <name evidence="1" type="ORF">FFW56_14945</name>
    <name evidence="22" type="ORF">FG704_014655</name>
    <name evidence="20" type="ORF">G4D51_001975</name>
    <name evidence="19" type="ORF">GB592_04785</name>
    <name evidence="21" type="ORF">GNC26_001958</name>
    <name evidence="3" type="ORF">OB37_03875</name>
    <name evidence="2" type="ORF">SQ33_13735</name>
</gene>
<dbReference type="AlphaFoldDB" id="A0A2T8M906"/>
<evidence type="ECO:0000313" key="7">
    <source>
        <dbReference type="EMBL" id="ECA9356633.1"/>
    </source>
</evidence>
<reference evidence="16" key="5">
    <citation type="submission" date="2018-07" db="EMBL/GenBank/DDBJ databases">
        <authorList>
            <consortium name="Veterinary Laboratory Investigation and Response Network"/>
        </authorList>
    </citation>
    <scope>NUCLEOTIDE SEQUENCE</scope>
    <source>
        <strain evidence="16">V-CLASP-D-45</strain>
    </source>
</reference>
<dbReference type="EMBL" id="AAKMPV010000027">
    <property type="protein sequence ID" value="ECT3925355.1"/>
    <property type="molecule type" value="Genomic_DNA"/>
</dbReference>
<dbReference type="EMBL" id="AAHFTY010000001">
    <property type="protein sequence ID" value="EBV6099670.1"/>
    <property type="molecule type" value="Genomic_DNA"/>
</dbReference>
<dbReference type="EMBL" id="AAHVYN010000008">
    <property type="protein sequence ID" value="ECA9356633.1"/>
    <property type="molecule type" value="Genomic_DNA"/>
</dbReference>
<evidence type="ECO:0000313" key="21">
    <source>
        <dbReference type="EMBL" id="HAE8373388.1"/>
    </source>
</evidence>
<dbReference type="EMBL" id="AAKRBH010000002">
    <property type="protein sequence ID" value="ECU7854726.1"/>
    <property type="molecule type" value="Genomic_DNA"/>
</dbReference>
<dbReference type="EMBL" id="DAATFV010000006">
    <property type="protein sequence ID" value="HAE8373388.1"/>
    <property type="molecule type" value="Genomic_DNA"/>
</dbReference>
<evidence type="ECO:0000313" key="14">
    <source>
        <dbReference type="EMBL" id="ECU1189588.1"/>
    </source>
</evidence>
<evidence type="ECO:0000313" key="3">
    <source>
        <dbReference type="EMBL" id="EBV6099670.1"/>
    </source>
</evidence>
<evidence type="ECO:0000313" key="20">
    <source>
        <dbReference type="EMBL" id="HAE4848430.1"/>
    </source>
</evidence>
<dbReference type="EMBL" id="AAFZFQ010000014">
    <property type="protein sequence ID" value="EBL4823983.1"/>
    <property type="molecule type" value="Genomic_DNA"/>
</dbReference>
<evidence type="ECO:0000313" key="2">
    <source>
        <dbReference type="EMBL" id="EBV5959215.1"/>
    </source>
</evidence>
<evidence type="ECO:0000313" key="8">
    <source>
        <dbReference type="EMBL" id="ECB8976534.1"/>
    </source>
</evidence>
<evidence type="ECO:0000313" key="18">
    <source>
        <dbReference type="EMBL" id="ECV0506418.1"/>
    </source>
</evidence>
<evidence type="ECO:0000313" key="1">
    <source>
        <dbReference type="EMBL" id="EBL4823983.1"/>
    </source>
</evidence>
<dbReference type="EMBL" id="AAKJAJ010000018">
    <property type="protein sequence ID" value="ECS2639682.1"/>
    <property type="molecule type" value="Genomic_DNA"/>
</dbReference>
<evidence type="ECO:0000313" key="22">
    <source>
        <dbReference type="EMBL" id="TRG47833.1"/>
    </source>
</evidence>
<reference evidence="7" key="7">
    <citation type="submission" date="2019-01" db="EMBL/GenBank/DDBJ databases">
        <authorList>
            <person name="Ashton P.M."/>
            <person name="Dallman T."/>
            <person name="Nair S."/>
            <person name="De Pinna E."/>
            <person name="Peters T."/>
            <person name="Grant K."/>
        </authorList>
    </citation>
    <scope>NUCLEOTIDE SEQUENCE</scope>
    <source>
        <strain evidence="4">373208</strain>
        <strain evidence="6">579117</strain>
        <strain evidence="7">623198</strain>
    </source>
</reference>
<dbReference type="EMBL" id="DAAGON010000001">
    <property type="protein sequence ID" value="HAB3940410.1"/>
    <property type="molecule type" value="Genomic_DNA"/>
</dbReference>
<proteinExistence type="predicted"/>
<name>A0A2T8M906_SALAN</name>
<comment type="caution">
    <text evidence="8">The sequence shown here is derived from an EMBL/GenBank/DDBJ whole genome shotgun (WGS) entry which is preliminary data.</text>
</comment>
<evidence type="ECO:0000313" key="9">
    <source>
        <dbReference type="EMBL" id="ECS2639682.1"/>
    </source>
</evidence>
<dbReference type="EMBL" id="AAKLVW010000070">
    <property type="protein sequence ID" value="ECT1479887.1"/>
    <property type="molecule type" value="Genomic_DNA"/>
</dbReference>
<evidence type="ECO:0000313" key="6">
    <source>
        <dbReference type="EMBL" id="ECA5737788.1"/>
    </source>
</evidence>
<evidence type="ECO:0000313" key="16">
    <source>
        <dbReference type="EMBL" id="ECU7854726.1"/>
    </source>
</evidence>
<dbReference type="EMBL" id="AAKJCB010000001">
    <property type="protein sequence ID" value="ECS2824608.1"/>
    <property type="molecule type" value="Genomic_DNA"/>
</dbReference>
<evidence type="ECO:0000313" key="13">
    <source>
        <dbReference type="EMBL" id="ECT3925355.1"/>
    </source>
</evidence>
<sequence>MRCGGASVVLSEQPPAFAGYPPDRPDPPLISVHVLLVVNKWPERARQNVRGVCNRLISGA</sequence>
<dbReference type="EMBL" id="AAHUUN010000001">
    <property type="protein sequence ID" value="ECA5737788.1"/>
    <property type="molecule type" value="Genomic_DNA"/>
</dbReference>
<evidence type="ECO:0000313" key="11">
    <source>
        <dbReference type="EMBL" id="ECS6136103.1"/>
    </source>
</evidence>
<evidence type="ECO:0000313" key="12">
    <source>
        <dbReference type="EMBL" id="ECT1479887.1"/>
    </source>
</evidence>
<protein>
    <submittedName>
        <fullName evidence="8">Uncharacterized protein</fullName>
    </submittedName>
</protein>
<evidence type="ECO:0000313" key="23">
    <source>
        <dbReference type="Proteomes" id="UP000319232"/>
    </source>
</evidence>
<evidence type="ECO:0000313" key="5">
    <source>
        <dbReference type="EMBL" id="EBZ0401838.1"/>
    </source>
</evidence>
<dbReference type="Proteomes" id="UP000319232">
    <property type="component" value="Unassembled WGS sequence"/>
</dbReference>
<reference evidence="22 23" key="6">
    <citation type="journal article" date="2019" name="Appl. Environ. Microbiol.">
        <title>Clinically Unreported Salmonellosis Outbreak Detected via Comparative Genomic Analysis of Municipal Wastewater Salmonella Isolates.</title>
        <authorList>
            <person name="Diemert S."/>
            <person name="Yan T."/>
        </authorList>
    </citation>
    <scope>NUCLEOTIDE SEQUENCE [LARGE SCALE GENOMIC DNA]</scope>
    <source>
        <strain evidence="22 23">HIY0183</strain>
    </source>
</reference>
<evidence type="ECO:0000313" key="15">
    <source>
        <dbReference type="EMBL" id="ECU4734753.1"/>
    </source>
</evidence>
<dbReference type="EMBL" id="AAKSYA010000045">
    <property type="protein sequence ID" value="ECV0341104.1"/>
    <property type="molecule type" value="Genomic_DNA"/>
</dbReference>
<dbReference type="EMBL" id="AAKQAO010000005">
    <property type="protein sequence ID" value="ECU4734753.1"/>
    <property type="molecule type" value="Genomic_DNA"/>
</dbReference>
<reference evidence="19" key="1">
    <citation type="journal article" date="2018" name="Genome Biol.">
        <title>SKESA: strategic k-mer extension for scrupulous assemblies.</title>
        <authorList>
            <person name="Souvorov A."/>
            <person name="Agarwala R."/>
            <person name="Lipman D.J."/>
        </authorList>
    </citation>
    <scope>NUCLEOTIDE SEQUENCE</scope>
    <source>
        <strain evidence="21">CDC B1487</strain>
        <strain evidence="20">M131</strain>
        <strain evidence="19">Salmonella enterica</strain>
    </source>
</reference>